<reference evidence="2 3" key="1">
    <citation type="submission" date="2018-02" db="EMBL/GenBank/DDBJ databases">
        <title>Genomic Encyclopedia of Archaeal and Bacterial Type Strains, Phase II (KMG-II): from individual species to whole genera.</title>
        <authorList>
            <person name="Goeker M."/>
        </authorList>
    </citation>
    <scope>NUCLEOTIDE SEQUENCE [LARGE SCALE GENOMIC DNA]</scope>
    <source>
        <strain evidence="2 3">DSM 15099</strain>
    </source>
</reference>
<dbReference type="GO" id="GO:0003677">
    <property type="term" value="F:DNA binding"/>
    <property type="evidence" value="ECO:0007669"/>
    <property type="project" value="InterPro"/>
</dbReference>
<evidence type="ECO:0000313" key="3">
    <source>
        <dbReference type="Proteomes" id="UP000239863"/>
    </source>
</evidence>
<comment type="caution">
    <text evidence="2">The sequence shown here is derived from an EMBL/GenBank/DDBJ whole genome shotgun (WGS) entry which is preliminary data.</text>
</comment>
<feature type="domain" description="HTH cro/C1-type" evidence="1">
    <location>
        <begin position="37"/>
        <end position="63"/>
    </location>
</feature>
<proteinExistence type="predicted"/>
<dbReference type="InterPro" id="IPR010982">
    <property type="entry name" value="Lambda_DNA-bd_dom_sf"/>
</dbReference>
<dbReference type="CDD" id="cd00093">
    <property type="entry name" value="HTH_XRE"/>
    <property type="match status" value="1"/>
</dbReference>
<organism evidence="2 3">
    <name type="scientific">Clostridium algidicarnis DSM 15099</name>
    <dbReference type="NCBI Taxonomy" id="1121295"/>
    <lineage>
        <taxon>Bacteria</taxon>
        <taxon>Bacillati</taxon>
        <taxon>Bacillota</taxon>
        <taxon>Clostridia</taxon>
        <taxon>Eubacteriales</taxon>
        <taxon>Clostridiaceae</taxon>
        <taxon>Clostridium</taxon>
    </lineage>
</organism>
<dbReference type="InterPro" id="IPR011990">
    <property type="entry name" value="TPR-like_helical_dom_sf"/>
</dbReference>
<dbReference type="InterPro" id="IPR001387">
    <property type="entry name" value="Cro/C1-type_HTH"/>
</dbReference>
<dbReference type="InterPro" id="IPR019734">
    <property type="entry name" value="TPR_rpt"/>
</dbReference>
<evidence type="ECO:0000313" key="2">
    <source>
        <dbReference type="EMBL" id="PPK47890.1"/>
    </source>
</evidence>
<accession>A0A2S6FWC5</accession>
<dbReference type="SMART" id="SM00028">
    <property type="entry name" value="TPR"/>
    <property type="match status" value="3"/>
</dbReference>
<dbReference type="Proteomes" id="UP000239863">
    <property type="component" value="Unassembled WGS sequence"/>
</dbReference>
<gene>
    <name evidence="2" type="ORF">BD821_11231</name>
</gene>
<dbReference type="AlphaFoldDB" id="A0A2S6FWC5"/>
<dbReference type="SUPFAM" id="SSF48452">
    <property type="entry name" value="TPR-like"/>
    <property type="match status" value="1"/>
</dbReference>
<dbReference type="SUPFAM" id="SSF47413">
    <property type="entry name" value="lambda repressor-like DNA-binding domains"/>
    <property type="match status" value="1"/>
</dbReference>
<dbReference type="STRING" id="37659.GCA_000703125_00265"/>
<dbReference type="PROSITE" id="PS50293">
    <property type="entry name" value="TPR_REGION"/>
    <property type="match status" value="1"/>
</dbReference>
<dbReference type="PROSITE" id="PS50943">
    <property type="entry name" value="HTH_CROC1"/>
    <property type="match status" value="1"/>
</dbReference>
<evidence type="ECO:0000259" key="1">
    <source>
        <dbReference type="PROSITE" id="PS50943"/>
    </source>
</evidence>
<dbReference type="Gene3D" id="1.25.40.10">
    <property type="entry name" value="Tetratricopeptide repeat domain"/>
    <property type="match status" value="2"/>
</dbReference>
<sequence length="419" mass="49340">MEILSTGEKIKRARIYKGATLKDICEDEISVSKMSCIENGKVVPERRVVEYIAKKLNLDVDYLMKNTDEQIKDNIELLKNSKFNDEVEEKLQYNLEYSLECKYYNLAFEIVHILFDGYLKVGKFENIQIINAKYYDLCQKSDPYNSRLIYYKDMAKYLYMNKEYLQAATYYNSVKKYLAENEMQDYEMLSTVIYNESACYMMIEDYDKAYEVISTVIDILDSVKDDTKNAEIYHLLAILSLKMEKDNFEEYEEKSYKYFKADNKGKANAMLNYAIPMFENGYKDKATKYIKEGLNIYPKHDKKELVGCMLRCIEVLVENGILDEAQLISNEALNLAIDCDDINHIEKSYYFKSAILQKLGHYDKADMYMNLSTDALFKYANNQERYERYMEMGNMYYKMGDISEAIKNFTLAISLQKKI</sequence>
<name>A0A2S6FWC5_9CLOT</name>
<dbReference type="OrthoDB" id="2986817at2"/>
<dbReference type="EMBL" id="PTIS01000012">
    <property type="protein sequence ID" value="PPK47890.1"/>
    <property type="molecule type" value="Genomic_DNA"/>
</dbReference>
<protein>
    <submittedName>
        <fullName evidence="2">Helix-turn-helix protein</fullName>
    </submittedName>
</protein>
<dbReference type="RefSeq" id="WP_104410192.1">
    <property type="nucleotide sequence ID" value="NZ_PTIS01000012.1"/>
</dbReference>